<proteinExistence type="predicted"/>
<accession>A0A1A8VPP5</accession>
<dbReference type="GO" id="GO:0005509">
    <property type="term" value="F:calcium ion binding"/>
    <property type="evidence" value="ECO:0007669"/>
    <property type="project" value="TreeGrafter"/>
</dbReference>
<dbReference type="GO" id="GO:0005886">
    <property type="term" value="C:plasma membrane"/>
    <property type="evidence" value="ECO:0007669"/>
    <property type="project" value="TreeGrafter"/>
</dbReference>
<dbReference type="GO" id="GO:0010828">
    <property type="term" value="P:positive regulation of D-glucose transmembrane transport"/>
    <property type="evidence" value="ECO:0007669"/>
    <property type="project" value="TreeGrafter"/>
</dbReference>
<dbReference type="Proteomes" id="UP000078597">
    <property type="component" value="Unassembled WGS sequence"/>
</dbReference>
<dbReference type="GO" id="GO:0005544">
    <property type="term" value="F:calcium-dependent phospholipid binding"/>
    <property type="evidence" value="ECO:0007669"/>
    <property type="project" value="InterPro"/>
</dbReference>
<dbReference type="PANTHER" id="PTHR37412">
    <property type="entry name" value="C2 DOMAIN-CONTAINING PROTEIN 5"/>
    <property type="match status" value="1"/>
</dbReference>
<dbReference type="InterPro" id="IPR038983">
    <property type="entry name" value="C2CD5"/>
</dbReference>
<dbReference type="AlphaFoldDB" id="A0A1A8VPP5"/>
<evidence type="ECO:0000313" key="1">
    <source>
        <dbReference type="EMBL" id="SBS82504.1"/>
    </source>
</evidence>
<dbReference type="GO" id="GO:0090314">
    <property type="term" value="P:positive regulation of protein targeting to membrane"/>
    <property type="evidence" value="ECO:0007669"/>
    <property type="project" value="TreeGrafter"/>
</dbReference>
<dbReference type="PANTHER" id="PTHR37412:SF2">
    <property type="entry name" value="C2 DOMAIN-CONTAINING PROTEIN 5"/>
    <property type="match status" value="1"/>
</dbReference>
<organism evidence="1 2">
    <name type="scientific">Plasmodium malariae</name>
    <dbReference type="NCBI Taxonomy" id="5858"/>
    <lineage>
        <taxon>Eukaryota</taxon>
        <taxon>Sar</taxon>
        <taxon>Alveolata</taxon>
        <taxon>Apicomplexa</taxon>
        <taxon>Aconoidasida</taxon>
        <taxon>Haemosporida</taxon>
        <taxon>Plasmodiidae</taxon>
        <taxon>Plasmodium</taxon>
        <taxon>Plasmodium (Plasmodium)</taxon>
    </lineage>
</organism>
<gene>
    <name evidence="1" type="ORF">PMALA_003760</name>
</gene>
<evidence type="ECO:0000313" key="2">
    <source>
        <dbReference type="Proteomes" id="UP000078597"/>
    </source>
</evidence>
<name>A0A1A8VPP5_PLAMA</name>
<protein>
    <submittedName>
        <fullName evidence="1">Uncharacterized protein</fullName>
    </submittedName>
</protein>
<dbReference type="GO" id="GO:0031340">
    <property type="term" value="P:positive regulation of vesicle fusion"/>
    <property type="evidence" value="ECO:0007669"/>
    <property type="project" value="TreeGrafter"/>
</dbReference>
<dbReference type="VEuPathDB" id="PlasmoDB:PmUG01_04024000"/>
<dbReference type="GO" id="GO:0065002">
    <property type="term" value="P:intracellular protein transmembrane transport"/>
    <property type="evidence" value="ECO:0007669"/>
    <property type="project" value="TreeGrafter"/>
</dbReference>
<dbReference type="EMBL" id="FLQW01000197">
    <property type="protein sequence ID" value="SBS82504.1"/>
    <property type="molecule type" value="Genomic_DNA"/>
</dbReference>
<reference evidence="2" key="1">
    <citation type="submission" date="2016-05" db="EMBL/GenBank/DDBJ databases">
        <authorList>
            <person name="Naeem Raeece"/>
        </authorList>
    </citation>
    <scope>NUCLEOTIDE SEQUENCE [LARGE SCALE GENOMIC DNA]</scope>
</reference>
<dbReference type="GO" id="GO:0072659">
    <property type="term" value="P:protein localization to plasma membrane"/>
    <property type="evidence" value="ECO:0007669"/>
    <property type="project" value="TreeGrafter"/>
</dbReference>
<sequence>MVIYIKWEFFEEKNPYNDNSADVLLLGTTSFPNNSPYHIEQIINFAAKLLGGNAILGYQEHLNLEGSTTNKICIRIIGTVVKLGLKNFNDLNYINIYENNNIKNILRNNELLLQNSSDKNKDLKFGKRENAHVNSSSHNFVDVILLTLDTLPNNIKYTYGGLVASKAVKVLHQRLTEQHRDEWLLEIRDE</sequence>
<feature type="non-terminal residue" evidence="1">
    <location>
        <position position="190"/>
    </location>
</feature>